<evidence type="ECO:0000313" key="2">
    <source>
        <dbReference type="Proteomes" id="UP000275408"/>
    </source>
</evidence>
<proteinExistence type="predicted"/>
<keyword evidence="2" id="KW-1185">Reference proteome</keyword>
<dbReference type="Proteomes" id="UP000275408">
    <property type="component" value="Unassembled WGS sequence"/>
</dbReference>
<evidence type="ECO:0000313" key="1">
    <source>
        <dbReference type="EMBL" id="RMX40309.1"/>
    </source>
</evidence>
<accession>A0A3M6TG72</accession>
<reference evidence="1 2" key="1">
    <citation type="journal article" date="2018" name="Sci. Rep.">
        <title>Comparative analysis of the Pocillopora damicornis genome highlights role of immune system in coral evolution.</title>
        <authorList>
            <person name="Cunning R."/>
            <person name="Bay R.A."/>
            <person name="Gillette P."/>
            <person name="Baker A.C."/>
            <person name="Traylor-Knowles N."/>
        </authorList>
    </citation>
    <scope>NUCLEOTIDE SEQUENCE [LARGE SCALE GENOMIC DNA]</scope>
    <source>
        <strain evidence="1">RSMAS</strain>
        <tissue evidence="1">Whole animal</tissue>
    </source>
</reference>
<gene>
    <name evidence="1" type="ORF">pdam_00008690</name>
</gene>
<organism evidence="1 2">
    <name type="scientific">Pocillopora damicornis</name>
    <name type="common">Cauliflower coral</name>
    <name type="synonym">Millepora damicornis</name>
    <dbReference type="NCBI Taxonomy" id="46731"/>
    <lineage>
        <taxon>Eukaryota</taxon>
        <taxon>Metazoa</taxon>
        <taxon>Cnidaria</taxon>
        <taxon>Anthozoa</taxon>
        <taxon>Hexacorallia</taxon>
        <taxon>Scleractinia</taxon>
        <taxon>Astrocoeniina</taxon>
        <taxon>Pocilloporidae</taxon>
        <taxon>Pocillopora</taxon>
    </lineage>
</organism>
<dbReference type="EMBL" id="RCHS01003667">
    <property type="protein sequence ID" value="RMX40309.1"/>
    <property type="molecule type" value="Genomic_DNA"/>
</dbReference>
<name>A0A3M6TG72_POCDA</name>
<comment type="caution">
    <text evidence="1">The sequence shown here is derived from an EMBL/GenBank/DDBJ whole genome shotgun (WGS) entry which is preliminary data.</text>
</comment>
<protein>
    <submittedName>
        <fullName evidence="1">Uncharacterized protein</fullName>
    </submittedName>
</protein>
<dbReference type="AlphaFoldDB" id="A0A3M6TG72"/>
<sequence>MQGLKQQNLSFPTENEKLYKELKKICLPQRLWKVYQLNLYLCIPVQSSNRFSYPTSAGRHVEWYSCNPVMQLMNFITSVLIG</sequence>